<evidence type="ECO:0000259" key="1">
    <source>
        <dbReference type="PROSITE" id="PS50097"/>
    </source>
</evidence>
<reference evidence="3" key="1">
    <citation type="submission" date="2016-11" db="UniProtKB">
        <authorList>
            <consortium name="WormBaseParasite"/>
        </authorList>
    </citation>
    <scope>IDENTIFICATION</scope>
</reference>
<dbReference type="PANTHER" id="PTHR11145:SF19">
    <property type="entry name" value="BTB DOMAIN-CONTAINING PROTEIN-RELATED"/>
    <property type="match status" value="1"/>
</dbReference>
<dbReference type="InterPro" id="IPR045068">
    <property type="entry name" value="BACURD1-3"/>
</dbReference>
<dbReference type="Proteomes" id="UP000095282">
    <property type="component" value="Unplaced"/>
</dbReference>
<evidence type="ECO:0000313" key="2">
    <source>
        <dbReference type="Proteomes" id="UP000095282"/>
    </source>
</evidence>
<evidence type="ECO:0000313" key="3">
    <source>
        <dbReference type="WBParaSite" id="Csp11.Scaffold581.g4589.t1"/>
    </source>
</evidence>
<dbReference type="InterPro" id="IPR003131">
    <property type="entry name" value="T1-type_BTB"/>
</dbReference>
<dbReference type="PANTHER" id="PTHR11145">
    <property type="entry name" value="BTB/POZ DOMAIN-CONTAINING ADAPTER FOR CUL3-MEDIATED RHOA DEGRADATION PROTEIN FAMILY MEMBER"/>
    <property type="match status" value="1"/>
</dbReference>
<dbReference type="Gene3D" id="3.30.710.10">
    <property type="entry name" value="Potassium Channel Kv1.1, Chain A"/>
    <property type="match status" value="1"/>
</dbReference>
<dbReference type="STRING" id="1561998.A0A1I7TCK6"/>
<organism evidence="2 3">
    <name type="scientific">Caenorhabditis tropicalis</name>
    <dbReference type="NCBI Taxonomy" id="1561998"/>
    <lineage>
        <taxon>Eukaryota</taxon>
        <taxon>Metazoa</taxon>
        <taxon>Ecdysozoa</taxon>
        <taxon>Nematoda</taxon>
        <taxon>Chromadorea</taxon>
        <taxon>Rhabditida</taxon>
        <taxon>Rhabditina</taxon>
        <taxon>Rhabditomorpha</taxon>
        <taxon>Rhabditoidea</taxon>
        <taxon>Rhabditidae</taxon>
        <taxon>Peloderinae</taxon>
        <taxon>Caenorhabditis</taxon>
    </lineage>
</organism>
<dbReference type="SUPFAM" id="SSF54695">
    <property type="entry name" value="POZ domain"/>
    <property type="match status" value="1"/>
</dbReference>
<dbReference type="GO" id="GO:0051260">
    <property type="term" value="P:protein homooligomerization"/>
    <property type="evidence" value="ECO:0007669"/>
    <property type="project" value="InterPro"/>
</dbReference>
<dbReference type="InterPro" id="IPR011333">
    <property type="entry name" value="SKP1/BTB/POZ_sf"/>
</dbReference>
<feature type="domain" description="BTB" evidence="1">
    <location>
        <begin position="6"/>
        <end position="74"/>
    </location>
</feature>
<keyword evidence="2" id="KW-1185">Reference proteome</keyword>
<name>A0A1I7TCK6_9PELO</name>
<dbReference type="WBParaSite" id="Csp11.Scaffold581.g4589.t1">
    <property type="protein sequence ID" value="Csp11.Scaffold581.g4589.t1"/>
    <property type="gene ID" value="Csp11.Scaffold581.g4589"/>
</dbReference>
<dbReference type="eggNOG" id="KOG2716">
    <property type="taxonomic scope" value="Eukaryota"/>
</dbReference>
<accession>A0A1I7TCK6</accession>
<dbReference type="InterPro" id="IPR000210">
    <property type="entry name" value="BTB/POZ_dom"/>
</dbReference>
<dbReference type="CDD" id="cd18316">
    <property type="entry name" value="BTB_POZ_KCTD-like"/>
    <property type="match status" value="1"/>
</dbReference>
<dbReference type="Pfam" id="PF02214">
    <property type="entry name" value="BTB_2"/>
    <property type="match status" value="1"/>
</dbReference>
<sequence length="208" mass="24004">MSLTGNIVELNIGGSLFQTTKSTLIKFNGFFRTLFESGLPIPRDSSGYIFIDRDPKHFRLILNFMRDGKINLPSLKADVLEIQQEAQYYLLDDLVKICNQGRKIQKPVAKDIKPRFLQSRQQVEDAVGNSRKKAVIMVFYSTDSGSDGANKIIEIVNKYNEEFDVYFTPQCDVSDPIYWKCQVHDTSCRRVFYCVYLNLDVFIMKHFG</sequence>
<dbReference type="AlphaFoldDB" id="A0A1I7TCK6"/>
<dbReference type="PROSITE" id="PS50097">
    <property type="entry name" value="BTB"/>
    <property type="match status" value="1"/>
</dbReference>
<proteinExistence type="predicted"/>
<protein>
    <submittedName>
        <fullName evidence="3">BTB domain-containing protein</fullName>
    </submittedName>
</protein>
<dbReference type="SMART" id="SM00225">
    <property type="entry name" value="BTB"/>
    <property type="match status" value="1"/>
</dbReference>